<dbReference type="PANTHER" id="PTHR34504:SF2">
    <property type="entry name" value="UPF0150 PROTEIN SSL0259"/>
    <property type="match status" value="1"/>
</dbReference>
<organism evidence="2 3">
    <name type="scientific">Candidatus Nomurabacteria bacterium RIFCSPLOWO2_02_FULL_40_67</name>
    <dbReference type="NCBI Taxonomy" id="1801787"/>
    <lineage>
        <taxon>Bacteria</taxon>
        <taxon>Candidatus Nomuraibacteriota</taxon>
    </lineage>
</organism>
<reference evidence="2 3" key="1">
    <citation type="journal article" date="2016" name="Nat. Commun.">
        <title>Thousands of microbial genomes shed light on interconnected biogeochemical processes in an aquifer system.</title>
        <authorList>
            <person name="Anantharaman K."/>
            <person name="Brown C.T."/>
            <person name="Hug L.A."/>
            <person name="Sharon I."/>
            <person name="Castelle C.J."/>
            <person name="Probst A.J."/>
            <person name="Thomas B.C."/>
            <person name="Singh A."/>
            <person name="Wilkins M.J."/>
            <person name="Karaoz U."/>
            <person name="Brodie E.L."/>
            <person name="Williams K.H."/>
            <person name="Hubbard S.S."/>
            <person name="Banfield J.F."/>
        </authorList>
    </citation>
    <scope>NUCLEOTIDE SEQUENCE [LARGE SCALE GENOMIC DNA]</scope>
</reference>
<dbReference type="PANTHER" id="PTHR34504">
    <property type="entry name" value="ANTITOXIN HICB"/>
    <property type="match status" value="1"/>
</dbReference>
<feature type="domain" description="HicB-like antitoxin of toxin-antitoxin system" evidence="1">
    <location>
        <begin position="6"/>
        <end position="69"/>
    </location>
</feature>
<gene>
    <name evidence="2" type="ORF">A3I23_03770</name>
</gene>
<evidence type="ECO:0000259" key="1">
    <source>
        <dbReference type="Pfam" id="PF15919"/>
    </source>
</evidence>
<sequence length="81" mass="9278">MKNITYRIIVEPDEKGTYHAYVPALRGCHTWGESIDEARKNIREAMSLYIESMRDLGEDIPEDAGLESFETIAVQNQKVYA</sequence>
<dbReference type="Pfam" id="PF15919">
    <property type="entry name" value="HicB_lk_antitox"/>
    <property type="match status" value="1"/>
</dbReference>
<evidence type="ECO:0000313" key="3">
    <source>
        <dbReference type="Proteomes" id="UP000177693"/>
    </source>
</evidence>
<dbReference type="InterPro" id="IPR051404">
    <property type="entry name" value="TA_system_antitoxin"/>
</dbReference>
<protein>
    <recommendedName>
        <fullName evidence="1">HicB-like antitoxin of toxin-antitoxin system domain-containing protein</fullName>
    </recommendedName>
</protein>
<dbReference type="SUPFAM" id="SSF143100">
    <property type="entry name" value="TTHA1013/TTHA0281-like"/>
    <property type="match status" value="1"/>
</dbReference>
<comment type="caution">
    <text evidence="2">The sequence shown here is derived from an EMBL/GenBank/DDBJ whole genome shotgun (WGS) entry which is preliminary data.</text>
</comment>
<dbReference type="EMBL" id="MFVL01000032">
    <property type="protein sequence ID" value="OGJ00608.1"/>
    <property type="molecule type" value="Genomic_DNA"/>
</dbReference>
<dbReference type="Proteomes" id="UP000177693">
    <property type="component" value="Unassembled WGS sequence"/>
</dbReference>
<dbReference type="AlphaFoldDB" id="A0A1F6Y2J7"/>
<dbReference type="InterPro" id="IPR031807">
    <property type="entry name" value="HicB-like"/>
</dbReference>
<name>A0A1F6Y2J7_9BACT</name>
<dbReference type="Gene3D" id="3.30.160.250">
    <property type="match status" value="1"/>
</dbReference>
<proteinExistence type="predicted"/>
<evidence type="ECO:0000313" key="2">
    <source>
        <dbReference type="EMBL" id="OGJ00608.1"/>
    </source>
</evidence>
<accession>A0A1F6Y2J7</accession>
<dbReference type="InterPro" id="IPR035069">
    <property type="entry name" value="TTHA1013/TTHA0281-like"/>
</dbReference>